<comment type="caution">
    <text evidence="3">The sequence shown here is derived from an EMBL/GenBank/DDBJ whole genome shotgun (WGS) entry which is preliminary data.</text>
</comment>
<evidence type="ECO:0000313" key="3">
    <source>
        <dbReference type="EMBL" id="KAK1620639.1"/>
    </source>
</evidence>
<dbReference type="InterPro" id="IPR040256">
    <property type="entry name" value="At4g02000-like"/>
</dbReference>
<dbReference type="PANTHER" id="PTHR31286">
    <property type="entry name" value="GLYCINE-RICH CELL WALL STRUCTURAL PROTEIN 1.8-LIKE"/>
    <property type="match status" value="1"/>
</dbReference>
<feature type="domain" description="Zinc knuckle CX2CX4HX4C" evidence="2">
    <location>
        <begin position="183"/>
        <end position="226"/>
    </location>
</feature>
<proteinExistence type="predicted"/>
<dbReference type="InterPro" id="IPR025836">
    <property type="entry name" value="Zn_knuckle_CX2CX4HX4C"/>
</dbReference>
<gene>
    <name evidence="3" type="ORF">QYE76_026156</name>
</gene>
<dbReference type="AlphaFoldDB" id="A0AAD8RJ49"/>
<protein>
    <recommendedName>
        <fullName evidence="2">Zinc knuckle CX2CX4HX4C domain-containing protein</fullName>
    </recommendedName>
</protein>
<feature type="compositionally biased region" description="Basic and acidic residues" evidence="1">
    <location>
        <begin position="278"/>
        <end position="288"/>
    </location>
</feature>
<feature type="region of interest" description="Disordered" evidence="1">
    <location>
        <begin position="415"/>
        <end position="451"/>
    </location>
</feature>
<reference evidence="3" key="1">
    <citation type="submission" date="2023-07" db="EMBL/GenBank/DDBJ databases">
        <title>A chromosome-level genome assembly of Lolium multiflorum.</title>
        <authorList>
            <person name="Chen Y."/>
            <person name="Copetti D."/>
            <person name="Kolliker R."/>
            <person name="Studer B."/>
        </authorList>
    </citation>
    <scope>NUCLEOTIDE SEQUENCE</scope>
    <source>
        <strain evidence="3">02402/16</strain>
        <tissue evidence="3">Leaf</tissue>
    </source>
</reference>
<accession>A0AAD8RJ49</accession>
<evidence type="ECO:0000259" key="2">
    <source>
        <dbReference type="Pfam" id="PF14392"/>
    </source>
</evidence>
<dbReference type="Proteomes" id="UP001231189">
    <property type="component" value="Unassembled WGS sequence"/>
</dbReference>
<evidence type="ECO:0000256" key="1">
    <source>
        <dbReference type="SAM" id="MobiDB-lite"/>
    </source>
</evidence>
<feature type="compositionally biased region" description="Basic and acidic residues" evidence="1">
    <location>
        <begin position="248"/>
        <end position="259"/>
    </location>
</feature>
<dbReference type="Pfam" id="PF14392">
    <property type="entry name" value="zf-CCHC_4"/>
    <property type="match status" value="1"/>
</dbReference>
<dbReference type="EMBL" id="JAUUTY010000006">
    <property type="protein sequence ID" value="KAK1620639.1"/>
    <property type="molecule type" value="Genomic_DNA"/>
</dbReference>
<name>A0AAD8RJ49_LOLMU</name>
<evidence type="ECO:0000313" key="4">
    <source>
        <dbReference type="Proteomes" id="UP001231189"/>
    </source>
</evidence>
<dbReference type="PANTHER" id="PTHR31286:SF180">
    <property type="entry name" value="OS10G0362600 PROTEIN"/>
    <property type="match status" value="1"/>
</dbReference>
<sequence>MGGGGMEKVEDLLKDLKLSDAERRGLRIGGPGVKTAGEGEALALGKVLSEKPAYAEGIAASLGKVWCPLKGTLCKSMRPNVFLLTFLQPSGRRKAVEDGPWKVGNDLLVVEEFIPEKSLDEYEFASFPIWVRVFKLPLGRMNRDTGEAIGNEIGEFVEADVGENGTAVGEYLRVKVRLKVADPLRRGILLQVGEGDKVKWCNFEYEFIPEFCFICGIVGHDNKCCNIVLEKGEKQQYGKWLIAQTPKKRSDQDGQRWGDARGSAGRSSNYGSGGSQSRSDRESWKKDPPNLIKGGTSMEGSRKCKEGEEEVTSPIKNLQPQSVKGTPRILDFDMVVAPPGCEEGVLGSTKMAEIPVVIEESHGGTGLLQGPNEAKGVVTSGEGVVSQVVAQPGLPVLPMSNSFPPGAAGKTFRRINKDRNMPVKDDKVLGEKRRKEEDAEEGREYKKVKGTTDMEGVVAAEDQTFEAGLQGQLRNAQ</sequence>
<feature type="region of interest" description="Disordered" evidence="1">
    <location>
        <begin position="243"/>
        <end position="313"/>
    </location>
</feature>
<organism evidence="3 4">
    <name type="scientific">Lolium multiflorum</name>
    <name type="common">Italian ryegrass</name>
    <name type="synonym">Lolium perenne subsp. multiflorum</name>
    <dbReference type="NCBI Taxonomy" id="4521"/>
    <lineage>
        <taxon>Eukaryota</taxon>
        <taxon>Viridiplantae</taxon>
        <taxon>Streptophyta</taxon>
        <taxon>Embryophyta</taxon>
        <taxon>Tracheophyta</taxon>
        <taxon>Spermatophyta</taxon>
        <taxon>Magnoliopsida</taxon>
        <taxon>Liliopsida</taxon>
        <taxon>Poales</taxon>
        <taxon>Poaceae</taxon>
        <taxon>BOP clade</taxon>
        <taxon>Pooideae</taxon>
        <taxon>Poodae</taxon>
        <taxon>Poeae</taxon>
        <taxon>Poeae Chloroplast Group 2 (Poeae type)</taxon>
        <taxon>Loliodinae</taxon>
        <taxon>Loliinae</taxon>
        <taxon>Lolium</taxon>
    </lineage>
</organism>
<keyword evidence="4" id="KW-1185">Reference proteome</keyword>